<evidence type="ECO:0000256" key="2">
    <source>
        <dbReference type="ARBA" id="ARBA00022801"/>
    </source>
</evidence>
<gene>
    <name evidence="7" type="primary">RH39</name>
    <name evidence="7" type="ORF">SPIL2461_LOCUS21237</name>
</gene>
<sequence length="568" mass="64409">MEEVDEWKRRPMEATILQQGIEMERQFGRPYFDEKRGIGKVCDWLPHRGFGYLLCGSPPEKLIFRADDVPADYLDAHGGQVPMEADVEFAIAGTFRGRKRAKDLVFPTSGSFAELGLKPEVIEGAANSLGLDPRENPEAPALLNPAPVQQEAIPYILNGDNIVIAAETGSGKSLAYMLPMVQIVRGMAQARNMDYGLAYRAGCPLALAICPTRELAIQAYKTLKLISHHARCRVRLVHGGSMTWRTQRQEISQVVDILVCTPDRLLKFYNSKDIRLEEVAYIAIDEADFLLTQGFDDLYKILDLVDEDSRHKRQMRYSLITASITKPLWRIFQEDRRFRTLRILESNSLHRPQANCSHTMVLTKGRCKVRMLVQLVQRDLGEESLRRGLTPRQTLVFCNTLSSCKSVGFQLKEKYSHVQEKIGILHKEMQTAERKEVLRKFVDGEYHVVVSTDLAQRGLDLPNCEHVINFDFPLNSIDYLHRAGRTARYGEPGKVTSLVKKGDKYLAKAIERCVQLGKPINELSSDKRDYLRGGALGELMERHPRAAKYLSREERGLPARKPYAGGLR</sequence>
<dbReference type="CDD" id="cd00268">
    <property type="entry name" value="DEADc"/>
    <property type="match status" value="1"/>
</dbReference>
<protein>
    <submittedName>
        <fullName evidence="7">RH39 protein</fullName>
    </submittedName>
</protein>
<organism evidence="7 8">
    <name type="scientific">Symbiodinium pilosum</name>
    <name type="common">Dinoflagellate</name>
    <dbReference type="NCBI Taxonomy" id="2952"/>
    <lineage>
        <taxon>Eukaryota</taxon>
        <taxon>Sar</taxon>
        <taxon>Alveolata</taxon>
        <taxon>Dinophyceae</taxon>
        <taxon>Suessiales</taxon>
        <taxon>Symbiodiniaceae</taxon>
        <taxon>Symbiodinium</taxon>
    </lineage>
</organism>
<keyword evidence="3" id="KW-0347">Helicase</keyword>
<dbReference type="PROSITE" id="PS51194">
    <property type="entry name" value="HELICASE_CTER"/>
    <property type="match status" value="1"/>
</dbReference>
<comment type="caution">
    <text evidence="7">The sequence shown here is derived from an EMBL/GenBank/DDBJ whole genome shotgun (WGS) entry which is preliminary data.</text>
</comment>
<dbReference type="Pfam" id="PF00270">
    <property type="entry name" value="DEAD"/>
    <property type="match status" value="1"/>
</dbReference>
<dbReference type="InterPro" id="IPR044742">
    <property type="entry name" value="DEAD/DEAH_RhlB"/>
</dbReference>
<dbReference type="SMART" id="SM00487">
    <property type="entry name" value="DEXDc"/>
    <property type="match status" value="1"/>
</dbReference>
<dbReference type="EMBL" id="CAJNIZ010046068">
    <property type="protein sequence ID" value="CAE7738642.1"/>
    <property type="molecule type" value="Genomic_DNA"/>
</dbReference>
<evidence type="ECO:0000313" key="7">
    <source>
        <dbReference type="EMBL" id="CAE7738642.1"/>
    </source>
</evidence>
<dbReference type="Pfam" id="PF00271">
    <property type="entry name" value="Helicase_C"/>
    <property type="match status" value="1"/>
</dbReference>
<dbReference type="Proteomes" id="UP000649617">
    <property type="component" value="Unassembled WGS sequence"/>
</dbReference>
<dbReference type="PANTHER" id="PTHR47960">
    <property type="entry name" value="DEAD-BOX ATP-DEPENDENT RNA HELICASE 50"/>
    <property type="match status" value="1"/>
</dbReference>
<dbReference type="CDD" id="cd18787">
    <property type="entry name" value="SF2_C_DEAD"/>
    <property type="match status" value="1"/>
</dbReference>
<evidence type="ECO:0000259" key="6">
    <source>
        <dbReference type="PROSITE" id="PS51194"/>
    </source>
</evidence>
<keyword evidence="4" id="KW-0067">ATP-binding</keyword>
<dbReference type="InterPro" id="IPR011545">
    <property type="entry name" value="DEAD/DEAH_box_helicase_dom"/>
</dbReference>
<proteinExistence type="predicted"/>
<dbReference type="InterPro" id="IPR014001">
    <property type="entry name" value="Helicase_ATP-bd"/>
</dbReference>
<dbReference type="SMART" id="SM00490">
    <property type="entry name" value="HELICc"/>
    <property type="match status" value="1"/>
</dbReference>
<dbReference type="GO" id="GO:0004386">
    <property type="term" value="F:helicase activity"/>
    <property type="evidence" value="ECO:0007669"/>
    <property type="project" value="UniProtKB-KW"/>
</dbReference>
<dbReference type="PROSITE" id="PS51192">
    <property type="entry name" value="HELICASE_ATP_BIND_1"/>
    <property type="match status" value="1"/>
</dbReference>
<dbReference type="OrthoDB" id="445961at2759"/>
<evidence type="ECO:0000256" key="3">
    <source>
        <dbReference type="ARBA" id="ARBA00022806"/>
    </source>
</evidence>
<dbReference type="AlphaFoldDB" id="A0A812XJ25"/>
<dbReference type="GO" id="GO:0005524">
    <property type="term" value="F:ATP binding"/>
    <property type="evidence" value="ECO:0007669"/>
    <property type="project" value="UniProtKB-KW"/>
</dbReference>
<dbReference type="SUPFAM" id="SSF52540">
    <property type="entry name" value="P-loop containing nucleoside triphosphate hydrolases"/>
    <property type="match status" value="1"/>
</dbReference>
<keyword evidence="1" id="KW-0547">Nucleotide-binding</keyword>
<keyword evidence="8" id="KW-1185">Reference proteome</keyword>
<evidence type="ECO:0000256" key="1">
    <source>
        <dbReference type="ARBA" id="ARBA00022741"/>
    </source>
</evidence>
<dbReference type="Gene3D" id="3.40.50.300">
    <property type="entry name" value="P-loop containing nucleotide triphosphate hydrolases"/>
    <property type="match status" value="2"/>
</dbReference>
<keyword evidence="2" id="KW-0378">Hydrolase</keyword>
<dbReference type="GO" id="GO:0003676">
    <property type="term" value="F:nucleic acid binding"/>
    <property type="evidence" value="ECO:0007669"/>
    <property type="project" value="InterPro"/>
</dbReference>
<dbReference type="InterPro" id="IPR027417">
    <property type="entry name" value="P-loop_NTPase"/>
</dbReference>
<evidence type="ECO:0000313" key="8">
    <source>
        <dbReference type="Proteomes" id="UP000649617"/>
    </source>
</evidence>
<reference evidence="7" key="1">
    <citation type="submission" date="2021-02" db="EMBL/GenBank/DDBJ databases">
        <authorList>
            <person name="Dougan E. K."/>
            <person name="Rhodes N."/>
            <person name="Thang M."/>
            <person name="Chan C."/>
        </authorList>
    </citation>
    <scope>NUCLEOTIDE SEQUENCE</scope>
</reference>
<name>A0A812XJ25_SYMPI</name>
<feature type="domain" description="Helicase C-terminal" evidence="6">
    <location>
        <begin position="368"/>
        <end position="531"/>
    </location>
</feature>
<dbReference type="GO" id="GO:0016787">
    <property type="term" value="F:hydrolase activity"/>
    <property type="evidence" value="ECO:0007669"/>
    <property type="project" value="UniProtKB-KW"/>
</dbReference>
<evidence type="ECO:0000256" key="4">
    <source>
        <dbReference type="ARBA" id="ARBA00022840"/>
    </source>
</evidence>
<accession>A0A812XJ25</accession>
<evidence type="ECO:0000259" key="5">
    <source>
        <dbReference type="PROSITE" id="PS51192"/>
    </source>
</evidence>
<feature type="domain" description="Helicase ATP-binding" evidence="5">
    <location>
        <begin position="153"/>
        <end position="342"/>
    </location>
</feature>
<dbReference type="InterPro" id="IPR001650">
    <property type="entry name" value="Helicase_C-like"/>
</dbReference>